<dbReference type="EMBL" id="GU071097">
    <property type="protein sequence ID" value="ADO98033.1"/>
    <property type="molecule type" value="Genomic_DNA"/>
</dbReference>
<organism evidence="2 3">
    <name type="scientific">Synechococcus phage S-SSM5</name>
    <dbReference type="NCBI Taxonomy" id="445685"/>
    <lineage>
        <taxon>Viruses</taxon>
        <taxon>Duplodnaviria</taxon>
        <taxon>Heunggongvirae</taxon>
        <taxon>Uroviricota</taxon>
        <taxon>Caudoviricetes</taxon>
        <taxon>Pantevenvirales</taxon>
        <taxon>Kyanoviridae</taxon>
        <taxon>Glaucusvirus</taxon>
        <taxon>Glaucusvirus ssm5</taxon>
    </lineage>
</organism>
<reference evidence="2 3" key="1">
    <citation type="journal article" date="2010" name="Environ. Microbiol.">
        <title>Genomic analysis of oceanic cyanobacterial myoviruses compared with T4-like myoviruses from diverse hosts and environments.</title>
        <authorList>
            <person name="Sullivan M.B."/>
            <person name="Huang K.H."/>
            <person name="Ignacio-Espinoza J.C."/>
            <person name="Berlin A.M."/>
            <person name="Kelly L."/>
            <person name="Weigele P.R."/>
            <person name="DeFrancesco A.S."/>
            <person name="Kern S.E."/>
            <person name="Thompson L.R."/>
            <person name="Young S."/>
            <person name="Yandava C."/>
            <person name="Fu R."/>
            <person name="Krastins B."/>
            <person name="Chase M."/>
            <person name="Sarracino D."/>
            <person name="Osburne M.S."/>
            <person name="Henn M.R."/>
            <person name="Chisholm S.W."/>
        </authorList>
    </citation>
    <scope>NUCLEOTIDE SEQUENCE [LARGE SCALE GENOMIC DNA]</scope>
    <source>
        <strain evidence="2">8102-12</strain>
    </source>
</reference>
<dbReference type="KEGG" id="vg:10329328"/>
<evidence type="ECO:0000256" key="1">
    <source>
        <dbReference type="SAM" id="MobiDB-lite"/>
    </source>
</evidence>
<keyword evidence="3" id="KW-1185">Reference proteome</keyword>
<evidence type="ECO:0000313" key="2">
    <source>
        <dbReference type="EMBL" id="ADO98033.1"/>
    </source>
</evidence>
<name>E3SK77_9CAUD</name>
<dbReference type="GeneID" id="10329328"/>
<gene>
    <name evidence="2" type="ORF">SSSM5_037</name>
</gene>
<sequence length="297" mass="32198">MKLNVAQIQGLLANNFEVTVDADAALNFTAGSELIITNLTTSHMVVPYGTTTEWDVQQRVHQKTFLNGQVRYNTSDNQVQVYYDGGWLPLSTGTAAQEIGTQSNPAIDGNALMAAGKSSGIYWIQPEGQSAYQMYVDNSRNSGGWVLCAHVRTSTCQDHMTTGAVRISGTTGPRTNNTSTTKMSDSWIQALRNGSAYTGNTAYWLEATGFNKNMFVQSEATVNLNNSASEDNPRTRVSTTYQGGLSDRGPNTGTRGFGDHHTSGGTYFAWGRHPESGNNCGFREDSLGASNGYLWVK</sequence>
<feature type="region of interest" description="Disordered" evidence="1">
    <location>
        <begin position="226"/>
        <end position="257"/>
    </location>
</feature>
<dbReference type="RefSeq" id="YP_004324640.1">
    <property type="nucleotide sequence ID" value="NC_015289.1"/>
</dbReference>
<proteinExistence type="predicted"/>
<dbReference type="Proteomes" id="UP000006526">
    <property type="component" value="Segment"/>
</dbReference>
<protein>
    <submittedName>
        <fullName evidence="2">Uncharacterized protein</fullName>
    </submittedName>
</protein>
<accession>E3SK77</accession>
<dbReference type="SUPFAM" id="SSF56496">
    <property type="entry name" value="Fibrinogen C-terminal domain-like"/>
    <property type="match status" value="1"/>
</dbReference>
<dbReference type="OrthoDB" id="7316at10239"/>
<dbReference type="InterPro" id="IPR036056">
    <property type="entry name" value="Fibrinogen-like_C"/>
</dbReference>
<feature type="compositionally biased region" description="Polar residues" evidence="1">
    <location>
        <begin position="226"/>
        <end position="254"/>
    </location>
</feature>
<evidence type="ECO:0000313" key="3">
    <source>
        <dbReference type="Proteomes" id="UP000006526"/>
    </source>
</evidence>